<proteinExistence type="predicted"/>
<gene>
    <name evidence="1" type="ORF">FYJ84_08880</name>
</gene>
<accession>A0A6I2UEF3</accession>
<evidence type="ECO:0000313" key="2">
    <source>
        <dbReference type="Proteomes" id="UP000433181"/>
    </source>
</evidence>
<dbReference type="Proteomes" id="UP000433181">
    <property type="component" value="Unassembled WGS sequence"/>
</dbReference>
<keyword evidence="2" id="KW-1185">Reference proteome</keyword>
<dbReference type="EMBL" id="VUNR01000016">
    <property type="protein sequence ID" value="MSU09097.1"/>
    <property type="molecule type" value="Genomic_DNA"/>
</dbReference>
<dbReference type="GeneID" id="96779031"/>
<dbReference type="RefSeq" id="WP_154407263.1">
    <property type="nucleotide sequence ID" value="NZ_JAQXJM010000076.1"/>
</dbReference>
<name>A0A6I2UEF3_9FIRM</name>
<organism evidence="1 2">
    <name type="scientific">Anaerovibrio slackiae</name>
    <dbReference type="NCBI Taxonomy" id="2652309"/>
    <lineage>
        <taxon>Bacteria</taxon>
        <taxon>Bacillati</taxon>
        <taxon>Bacillota</taxon>
        <taxon>Negativicutes</taxon>
        <taxon>Selenomonadales</taxon>
        <taxon>Selenomonadaceae</taxon>
        <taxon>Anaerovibrio</taxon>
    </lineage>
</organism>
<reference evidence="1 2" key="1">
    <citation type="submission" date="2019-08" db="EMBL/GenBank/DDBJ databases">
        <title>In-depth cultivation of the pig gut microbiome towards novel bacterial diversity and tailored functional studies.</title>
        <authorList>
            <person name="Wylensek D."/>
            <person name="Hitch T.C.A."/>
            <person name="Clavel T."/>
        </authorList>
    </citation>
    <scope>NUCLEOTIDE SEQUENCE [LARGE SCALE GENOMIC DNA]</scope>
    <source>
        <strain evidence="1 2">WCA-693-APC-5D-A</strain>
    </source>
</reference>
<evidence type="ECO:0000313" key="1">
    <source>
        <dbReference type="EMBL" id="MSU09097.1"/>
    </source>
</evidence>
<sequence>MSDKIYSVAVSCRNSIGWVEYDREAKTVKVCLDDAQAVADAEKFLSEKHEIRVPHETLRDFSEVTVDPLADEKSFQLVLTRLWENTGVHVDWSRPVDYVKAHPHYPKAGE</sequence>
<protein>
    <submittedName>
        <fullName evidence="1">Uncharacterized protein</fullName>
    </submittedName>
</protein>
<comment type="caution">
    <text evidence="1">The sequence shown here is derived from an EMBL/GenBank/DDBJ whole genome shotgun (WGS) entry which is preliminary data.</text>
</comment>
<dbReference type="AlphaFoldDB" id="A0A6I2UEF3"/>